<dbReference type="EMBL" id="CAJNIZ010005285">
    <property type="protein sequence ID" value="CAE7240509.1"/>
    <property type="molecule type" value="Genomic_DNA"/>
</dbReference>
<evidence type="ECO:0000313" key="2">
    <source>
        <dbReference type="Proteomes" id="UP000649617"/>
    </source>
</evidence>
<proteinExistence type="predicted"/>
<sequence>MTGDKETCDPSSTMVSHTSHVTMLVRHPFRDEHYVKMRWIDTPGRGDTRGEEKDKELWQNTMAKLMEQDAQKVHRIVWVLNAAWQRGVAMREMMLKELRRSFGYHLYEHLDLVFNFLPHLPNKSEYREAVLLPQREKFTNWIMEQEDKLFNWSSELRKDVSAQVNRTGFYGISINPTYLADCPLDLPLSAPYLRQFPPFSYPAGVDELIKMYESARHCYVNSSGLKVADKHPRIGPGVLQNFSSLRYECGLRPKWSWQDGYQENQYRQRLYRRLLLTPGYVAVHVTMRGALFSAGDRAFLLSSQDGGKVECGDPEEKGWPRDWSNQTVKAVSISATGEWATYRFPWRPGSLRVCFCEAPNCTESWRFGQNLSLPEASPGNCKDEDLVSTFRSPNLTSRYMLPRPVAVNDRLFAIAYDNVVVVNLQHNTPYSAHRISHWQNKLSYRDFVAELNGSIYAVGSDILICNTATQKTSKIPLPGFKWSWWSSLIAAANHSLYILNHGDPGQTYLIVFDVVSIAINWVDISQAHHLLAQANTVPDYELFGGCVVVSNELFVLPRSAPDVLVIDLVSFNMSTLSTEAVQTGRYKWGGGVEARGRVYAAPRNADRILVINAKAPTRDVFGIPTSKVAIGRWKWYSLVLANDRLYGIPDHARSAFVFDLNTEELYGIEVGLTTRVAVVGDRLFWTRWYDEEDLLLGGYHDSYALLSLDATVNISAEDPTDS</sequence>
<dbReference type="Gene3D" id="3.40.50.300">
    <property type="entry name" value="P-loop containing nucleotide triphosphate hydrolases"/>
    <property type="match status" value="1"/>
</dbReference>
<evidence type="ECO:0000313" key="1">
    <source>
        <dbReference type="EMBL" id="CAE7240509.1"/>
    </source>
</evidence>
<dbReference type="OrthoDB" id="415558at2759"/>
<comment type="caution">
    <text evidence="1">The sequence shown here is derived from an EMBL/GenBank/DDBJ whole genome shotgun (WGS) entry which is preliminary data.</text>
</comment>
<name>A0A812L5I3_SYMPI</name>
<protein>
    <submittedName>
        <fullName evidence="1">Uncharacterized protein</fullName>
    </submittedName>
</protein>
<reference evidence="1" key="1">
    <citation type="submission" date="2021-02" db="EMBL/GenBank/DDBJ databases">
        <authorList>
            <person name="Dougan E. K."/>
            <person name="Rhodes N."/>
            <person name="Thang M."/>
            <person name="Chan C."/>
        </authorList>
    </citation>
    <scope>NUCLEOTIDE SEQUENCE</scope>
</reference>
<dbReference type="InterPro" id="IPR027417">
    <property type="entry name" value="P-loop_NTPase"/>
</dbReference>
<gene>
    <name evidence="1" type="ORF">SPIL2461_LOCUS4113</name>
</gene>
<dbReference type="Proteomes" id="UP000649617">
    <property type="component" value="Unassembled WGS sequence"/>
</dbReference>
<keyword evidence="2" id="KW-1185">Reference proteome</keyword>
<organism evidence="1 2">
    <name type="scientific">Symbiodinium pilosum</name>
    <name type="common">Dinoflagellate</name>
    <dbReference type="NCBI Taxonomy" id="2952"/>
    <lineage>
        <taxon>Eukaryota</taxon>
        <taxon>Sar</taxon>
        <taxon>Alveolata</taxon>
        <taxon>Dinophyceae</taxon>
        <taxon>Suessiales</taxon>
        <taxon>Symbiodiniaceae</taxon>
        <taxon>Symbiodinium</taxon>
    </lineage>
</organism>
<dbReference type="AlphaFoldDB" id="A0A812L5I3"/>
<accession>A0A812L5I3</accession>